<evidence type="ECO:0000256" key="1">
    <source>
        <dbReference type="SAM" id="Phobius"/>
    </source>
</evidence>
<sequence>MHINSWSIVAHVWMYCCYLLVIAIAKSSAESLARRQNAVVFIYPNDIVLLSLTSSSLDWLYSSFLLIVMSLLMSSSLRAPAGLYRSSSNLRLFLASVPAGPLIDVPASPPSFFSACSWFLSFQLVHYAPAGSTWPPPDYEQLTQLWTSPLLI</sequence>
<gene>
    <name evidence="2" type="ORF">F511_17603</name>
</gene>
<dbReference type="AlphaFoldDB" id="A0A2Z7AJU0"/>
<protein>
    <submittedName>
        <fullName evidence="2">Uncharacterized protein</fullName>
    </submittedName>
</protein>
<keyword evidence="1" id="KW-0812">Transmembrane</keyword>
<dbReference type="EMBL" id="KV014580">
    <property type="protein sequence ID" value="KZV21973.1"/>
    <property type="molecule type" value="Genomic_DNA"/>
</dbReference>
<evidence type="ECO:0000313" key="2">
    <source>
        <dbReference type="EMBL" id="KZV21973.1"/>
    </source>
</evidence>
<name>A0A2Z7AJU0_9LAMI</name>
<feature type="transmembrane region" description="Helical" evidence="1">
    <location>
        <begin position="59"/>
        <end position="77"/>
    </location>
</feature>
<feature type="transmembrane region" description="Helical" evidence="1">
    <location>
        <begin position="6"/>
        <end position="25"/>
    </location>
</feature>
<evidence type="ECO:0000313" key="3">
    <source>
        <dbReference type="Proteomes" id="UP000250235"/>
    </source>
</evidence>
<proteinExistence type="predicted"/>
<dbReference type="Proteomes" id="UP000250235">
    <property type="component" value="Unassembled WGS sequence"/>
</dbReference>
<keyword evidence="3" id="KW-1185">Reference proteome</keyword>
<reference evidence="2 3" key="1">
    <citation type="journal article" date="2015" name="Proc. Natl. Acad. Sci. U.S.A.">
        <title>The resurrection genome of Boea hygrometrica: A blueprint for survival of dehydration.</title>
        <authorList>
            <person name="Xiao L."/>
            <person name="Yang G."/>
            <person name="Zhang L."/>
            <person name="Yang X."/>
            <person name="Zhao S."/>
            <person name="Ji Z."/>
            <person name="Zhou Q."/>
            <person name="Hu M."/>
            <person name="Wang Y."/>
            <person name="Chen M."/>
            <person name="Xu Y."/>
            <person name="Jin H."/>
            <person name="Xiao X."/>
            <person name="Hu G."/>
            <person name="Bao F."/>
            <person name="Hu Y."/>
            <person name="Wan P."/>
            <person name="Li L."/>
            <person name="Deng X."/>
            <person name="Kuang T."/>
            <person name="Xiang C."/>
            <person name="Zhu J.K."/>
            <person name="Oliver M.J."/>
            <person name="He Y."/>
        </authorList>
    </citation>
    <scope>NUCLEOTIDE SEQUENCE [LARGE SCALE GENOMIC DNA]</scope>
    <source>
        <strain evidence="3">cv. XS01</strain>
    </source>
</reference>
<keyword evidence="1" id="KW-0472">Membrane</keyword>
<keyword evidence="1" id="KW-1133">Transmembrane helix</keyword>
<accession>A0A2Z7AJU0</accession>
<organism evidence="2 3">
    <name type="scientific">Dorcoceras hygrometricum</name>
    <dbReference type="NCBI Taxonomy" id="472368"/>
    <lineage>
        <taxon>Eukaryota</taxon>
        <taxon>Viridiplantae</taxon>
        <taxon>Streptophyta</taxon>
        <taxon>Embryophyta</taxon>
        <taxon>Tracheophyta</taxon>
        <taxon>Spermatophyta</taxon>
        <taxon>Magnoliopsida</taxon>
        <taxon>eudicotyledons</taxon>
        <taxon>Gunneridae</taxon>
        <taxon>Pentapetalae</taxon>
        <taxon>asterids</taxon>
        <taxon>lamiids</taxon>
        <taxon>Lamiales</taxon>
        <taxon>Gesneriaceae</taxon>
        <taxon>Didymocarpoideae</taxon>
        <taxon>Trichosporeae</taxon>
        <taxon>Loxocarpinae</taxon>
        <taxon>Dorcoceras</taxon>
    </lineage>
</organism>